<comment type="caution">
    <text evidence="3">The sequence shown here is derived from an EMBL/GenBank/DDBJ whole genome shotgun (WGS) entry which is preliminary data.</text>
</comment>
<accession>A0ABX1Y666</accession>
<keyword evidence="2" id="KW-1133">Transmembrane helix</keyword>
<feature type="region of interest" description="Disordered" evidence="1">
    <location>
        <begin position="112"/>
        <end position="131"/>
    </location>
</feature>
<gene>
    <name evidence="3" type="ORF">GC098_34495</name>
</gene>
<evidence type="ECO:0000256" key="2">
    <source>
        <dbReference type="SAM" id="Phobius"/>
    </source>
</evidence>
<reference evidence="3 4" key="1">
    <citation type="submission" date="2019-10" db="EMBL/GenBank/DDBJ databases">
        <title>Description of Paenibacillus terrestris sp. nov.</title>
        <authorList>
            <person name="Carlier A."/>
            <person name="Qi S."/>
        </authorList>
    </citation>
    <scope>NUCLEOTIDE SEQUENCE [LARGE SCALE GENOMIC DNA]</scope>
    <source>
        <strain evidence="3 4">LMG 31458</strain>
    </source>
</reference>
<dbReference type="Proteomes" id="UP000616779">
    <property type="component" value="Unassembled WGS sequence"/>
</dbReference>
<sequence>MMMIGTIRINVIVASLAGLFTFALSIGNNLLLSTCLKSTYSFLILFVLTFGFRWVLGVMIGAEHAAGGASYANPTIESSVGQSLDLTTPDEDEETRELMKANLGSNNSILSNEAQFSPLNPPKLVTKNNLDPEQLAGALRRMSED</sequence>
<evidence type="ECO:0000313" key="4">
    <source>
        <dbReference type="Proteomes" id="UP000616779"/>
    </source>
</evidence>
<evidence type="ECO:0000256" key="1">
    <source>
        <dbReference type="SAM" id="MobiDB-lite"/>
    </source>
</evidence>
<dbReference type="EMBL" id="WHOA01000241">
    <property type="protein sequence ID" value="NOU76410.1"/>
    <property type="molecule type" value="Genomic_DNA"/>
</dbReference>
<keyword evidence="2" id="KW-0472">Membrane</keyword>
<keyword evidence="4" id="KW-1185">Reference proteome</keyword>
<keyword evidence="2" id="KW-0812">Transmembrane</keyword>
<organism evidence="3 4">
    <name type="scientific">Paenibacillus phytorum</name>
    <dbReference type="NCBI Taxonomy" id="2654977"/>
    <lineage>
        <taxon>Bacteria</taxon>
        <taxon>Bacillati</taxon>
        <taxon>Bacillota</taxon>
        <taxon>Bacilli</taxon>
        <taxon>Bacillales</taxon>
        <taxon>Paenibacillaceae</taxon>
        <taxon>Paenibacillus</taxon>
    </lineage>
</organism>
<protein>
    <submittedName>
        <fullName evidence="3">Uncharacterized protein</fullName>
    </submittedName>
</protein>
<name>A0ABX1Y666_9BACL</name>
<evidence type="ECO:0000313" key="3">
    <source>
        <dbReference type="EMBL" id="NOU76410.1"/>
    </source>
</evidence>
<feature type="transmembrane region" description="Helical" evidence="2">
    <location>
        <begin position="7"/>
        <end position="26"/>
    </location>
</feature>
<dbReference type="RefSeq" id="WP_171648867.1">
    <property type="nucleotide sequence ID" value="NZ_WHOA01000241.1"/>
</dbReference>
<proteinExistence type="predicted"/>
<feature type="transmembrane region" description="Helical" evidence="2">
    <location>
        <begin position="38"/>
        <end position="56"/>
    </location>
</feature>